<proteinExistence type="predicted"/>
<evidence type="ECO:0000313" key="2">
    <source>
        <dbReference type="Proteomes" id="UP000664859"/>
    </source>
</evidence>
<sequence>MDRLPADFASLPAGEKLAIHMDRMQQSAYKSPLPAVDPGWSIAKVLIPASLAASFLNDTDERNPDVQGNAKPVHTEGVSGAVELVPEPGTKYTGIFQSGGIGILRLSRAANLSPFTPGLALKILVDGRPSVNFHAMYSLDGQKSDGATFRHPFTTHVDPGRALKIKAGALLFRIALPSISDDPAARPVDTETLPQLEAASIRADGAAVDMPNAPAAVRFLPQLQPAAAAVDPDEFREDVMAQVKPGDLLYVVEDGEGRRIGELRTTSAFVASAHGDGMFFRHQRISGASACPVAHA</sequence>
<dbReference type="EMBL" id="JAFCMP010000118">
    <property type="protein sequence ID" value="KAG5185879.1"/>
    <property type="molecule type" value="Genomic_DNA"/>
</dbReference>
<comment type="caution">
    <text evidence="1">The sequence shown here is derived from an EMBL/GenBank/DDBJ whole genome shotgun (WGS) entry which is preliminary data.</text>
</comment>
<accession>A0A835Z4A2</accession>
<protein>
    <submittedName>
        <fullName evidence="1">Uncharacterized protein</fullName>
    </submittedName>
</protein>
<dbReference type="OrthoDB" id="2094222at2759"/>
<keyword evidence="2" id="KW-1185">Reference proteome</keyword>
<dbReference type="Proteomes" id="UP000664859">
    <property type="component" value="Unassembled WGS sequence"/>
</dbReference>
<name>A0A835Z4A2_9STRA</name>
<evidence type="ECO:0000313" key="1">
    <source>
        <dbReference type="EMBL" id="KAG5185879.1"/>
    </source>
</evidence>
<reference evidence="1" key="1">
    <citation type="submission" date="2021-02" db="EMBL/GenBank/DDBJ databases">
        <title>First Annotated Genome of the Yellow-green Alga Tribonema minus.</title>
        <authorList>
            <person name="Mahan K.M."/>
        </authorList>
    </citation>
    <scope>NUCLEOTIDE SEQUENCE</scope>
    <source>
        <strain evidence="1">UTEX B ZZ1240</strain>
    </source>
</reference>
<gene>
    <name evidence="1" type="ORF">JKP88DRAFT_310977</name>
</gene>
<organism evidence="1 2">
    <name type="scientific">Tribonema minus</name>
    <dbReference type="NCBI Taxonomy" id="303371"/>
    <lineage>
        <taxon>Eukaryota</taxon>
        <taxon>Sar</taxon>
        <taxon>Stramenopiles</taxon>
        <taxon>Ochrophyta</taxon>
        <taxon>PX clade</taxon>
        <taxon>Xanthophyceae</taxon>
        <taxon>Tribonematales</taxon>
        <taxon>Tribonemataceae</taxon>
        <taxon>Tribonema</taxon>
    </lineage>
</organism>
<dbReference type="AlphaFoldDB" id="A0A835Z4A2"/>